<sequence length="327" mass="36176">MYIYRRTASDNGEDLARAIPGANFYCVSESGPSFGGRYWHFHVDGLVLSRLEVDQASVVTTDERVPNFKVWHVMSPRCSANGEDVGSAELVAVRPGEGGTMRSADKADVTTFGFEASRFARAPELELPFGASSPDSAGRWRLASTVPRQRFVTLSQIMLTQLDTEPRAIQSAGVRAALRNNMLEAIVAMGEAGTFRPDRATAGRHTRIMLRFEDALDAAGDQPIDMADLCRRCGASRRSLEAIVQLRTGKSPWEYQRWRRLWRARAMLRQPGAETTVTDVAFRLGFWHLSRFAANYAATFGERPSDTLTKALGTRSRPQPRSSAISG</sequence>
<dbReference type="RefSeq" id="WP_170921102.1">
    <property type="nucleotide sequence ID" value="NZ_FUWJ01000008.1"/>
</dbReference>
<dbReference type="PANTHER" id="PTHR46796">
    <property type="entry name" value="HTH-TYPE TRANSCRIPTIONAL ACTIVATOR RHAS-RELATED"/>
    <property type="match status" value="1"/>
</dbReference>
<dbReference type="PROSITE" id="PS01124">
    <property type="entry name" value="HTH_ARAC_FAMILY_2"/>
    <property type="match status" value="1"/>
</dbReference>
<evidence type="ECO:0000256" key="4">
    <source>
        <dbReference type="SAM" id="MobiDB-lite"/>
    </source>
</evidence>
<accession>A0A1T4SLB0</accession>
<evidence type="ECO:0000256" key="2">
    <source>
        <dbReference type="ARBA" id="ARBA00023125"/>
    </source>
</evidence>
<proteinExistence type="predicted"/>
<evidence type="ECO:0000256" key="1">
    <source>
        <dbReference type="ARBA" id="ARBA00023015"/>
    </source>
</evidence>
<dbReference type="Pfam" id="PF12833">
    <property type="entry name" value="HTH_18"/>
    <property type="match status" value="1"/>
</dbReference>
<evidence type="ECO:0000256" key="3">
    <source>
        <dbReference type="ARBA" id="ARBA00023163"/>
    </source>
</evidence>
<keyword evidence="1" id="KW-0805">Transcription regulation</keyword>
<protein>
    <submittedName>
        <fullName evidence="6">AraC-type DNA-binding protein</fullName>
    </submittedName>
</protein>
<feature type="compositionally biased region" description="Polar residues" evidence="4">
    <location>
        <begin position="316"/>
        <end position="327"/>
    </location>
</feature>
<reference evidence="7" key="1">
    <citation type="submission" date="2017-02" db="EMBL/GenBank/DDBJ databases">
        <authorList>
            <person name="Varghese N."/>
            <person name="Submissions S."/>
        </authorList>
    </citation>
    <scope>NUCLEOTIDE SEQUENCE [LARGE SCALE GENOMIC DNA]</scope>
    <source>
        <strain evidence="7">ATCC 27094</strain>
    </source>
</reference>
<dbReference type="InterPro" id="IPR018060">
    <property type="entry name" value="HTH_AraC"/>
</dbReference>
<evidence type="ECO:0000313" key="6">
    <source>
        <dbReference type="EMBL" id="SKA28977.1"/>
    </source>
</evidence>
<dbReference type="AlphaFoldDB" id="A0A1T4SLB0"/>
<feature type="domain" description="HTH araC/xylS-type" evidence="5">
    <location>
        <begin position="206"/>
        <end position="310"/>
    </location>
</feature>
<dbReference type="SUPFAM" id="SSF46689">
    <property type="entry name" value="Homeodomain-like"/>
    <property type="match status" value="1"/>
</dbReference>
<dbReference type="SMART" id="SM00342">
    <property type="entry name" value="HTH_ARAC"/>
    <property type="match status" value="1"/>
</dbReference>
<keyword evidence="3" id="KW-0804">Transcription</keyword>
<keyword evidence="7" id="KW-1185">Reference proteome</keyword>
<evidence type="ECO:0000259" key="5">
    <source>
        <dbReference type="PROSITE" id="PS01124"/>
    </source>
</evidence>
<name>A0A1T4SLB0_9HYPH</name>
<keyword evidence="2 6" id="KW-0238">DNA-binding</keyword>
<dbReference type="GO" id="GO:0043565">
    <property type="term" value="F:sequence-specific DNA binding"/>
    <property type="evidence" value="ECO:0007669"/>
    <property type="project" value="InterPro"/>
</dbReference>
<dbReference type="Gene3D" id="1.10.10.60">
    <property type="entry name" value="Homeodomain-like"/>
    <property type="match status" value="1"/>
</dbReference>
<dbReference type="EMBL" id="FUWJ01000008">
    <property type="protein sequence ID" value="SKA28977.1"/>
    <property type="molecule type" value="Genomic_DNA"/>
</dbReference>
<evidence type="ECO:0000313" key="7">
    <source>
        <dbReference type="Proteomes" id="UP000190092"/>
    </source>
</evidence>
<dbReference type="Proteomes" id="UP000190092">
    <property type="component" value="Unassembled WGS sequence"/>
</dbReference>
<dbReference type="InterPro" id="IPR050204">
    <property type="entry name" value="AraC_XylS_family_regulators"/>
</dbReference>
<dbReference type="STRING" id="225324.SAMN02745126_04849"/>
<gene>
    <name evidence="6" type="ORF">SAMN02745126_04849</name>
</gene>
<organism evidence="6 7">
    <name type="scientific">Enhydrobacter aerosaccus</name>
    <dbReference type="NCBI Taxonomy" id="225324"/>
    <lineage>
        <taxon>Bacteria</taxon>
        <taxon>Pseudomonadati</taxon>
        <taxon>Pseudomonadota</taxon>
        <taxon>Alphaproteobacteria</taxon>
        <taxon>Hyphomicrobiales</taxon>
        <taxon>Enhydrobacter</taxon>
    </lineage>
</organism>
<dbReference type="GO" id="GO:0003700">
    <property type="term" value="F:DNA-binding transcription factor activity"/>
    <property type="evidence" value="ECO:0007669"/>
    <property type="project" value="InterPro"/>
</dbReference>
<feature type="region of interest" description="Disordered" evidence="4">
    <location>
        <begin position="308"/>
        <end position="327"/>
    </location>
</feature>
<dbReference type="InterPro" id="IPR009057">
    <property type="entry name" value="Homeodomain-like_sf"/>
</dbReference>